<keyword evidence="12" id="KW-0670">Pyruvate</keyword>
<feature type="domain" description="Pyruvate kinase barrel" evidence="13">
    <location>
        <begin position="138"/>
        <end position="284"/>
    </location>
</feature>
<comment type="similarity">
    <text evidence="3">Belongs to the pyruvate kinase family.</text>
</comment>
<keyword evidence="6" id="KW-0479">Metal-binding</keyword>
<dbReference type="Gene3D" id="3.20.20.60">
    <property type="entry name" value="Phosphoenolpyruvate-binding domains"/>
    <property type="match status" value="1"/>
</dbReference>
<dbReference type="InterPro" id="IPR040442">
    <property type="entry name" value="Pyrv_kinase-like_dom_sf"/>
</dbReference>
<dbReference type="Proteomes" id="UP001152561">
    <property type="component" value="Unassembled WGS sequence"/>
</dbReference>
<dbReference type="EMBL" id="JAJAGQ010000001">
    <property type="protein sequence ID" value="KAJ8572439.1"/>
    <property type="molecule type" value="Genomic_DNA"/>
</dbReference>
<dbReference type="GO" id="GO:0004743">
    <property type="term" value="F:pyruvate kinase activity"/>
    <property type="evidence" value="ECO:0007669"/>
    <property type="project" value="UniProtKB-EC"/>
</dbReference>
<dbReference type="PROSITE" id="PS00110">
    <property type="entry name" value="PYRUVATE_KINASE"/>
    <property type="match status" value="1"/>
</dbReference>
<comment type="caution">
    <text evidence="14">The sequence shown here is derived from an EMBL/GenBank/DDBJ whole genome shotgun (WGS) entry which is preliminary data.</text>
</comment>
<dbReference type="OrthoDB" id="108365at2759"/>
<dbReference type="Pfam" id="PF00224">
    <property type="entry name" value="PK"/>
    <property type="match status" value="1"/>
</dbReference>
<evidence type="ECO:0000313" key="14">
    <source>
        <dbReference type="EMBL" id="KAJ8572439.1"/>
    </source>
</evidence>
<keyword evidence="10" id="KW-0460">Magnesium</keyword>
<evidence type="ECO:0000259" key="13">
    <source>
        <dbReference type="Pfam" id="PF00224"/>
    </source>
</evidence>
<keyword evidence="15" id="KW-1185">Reference proteome</keyword>
<accession>A0A9Q1N4C9</accession>
<keyword evidence="11" id="KW-0324">Glycolysis</keyword>
<keyword evidence="5" id="KW-0808">Transferase</keyword>
<dbReference type="InterPro" id="IPR015813">
    <property type="entry name" value="Pyrv/PenolPyrv_kinase-like_dom"/>
</dbReference>
<evidence type="ECO:0000256" key="7">
    <source>
        <dbReference type="ARBA" id="ARBA00022741"/>
    </source>
</evidence>
<evidence type="ECO:0000256" key="10">
    <source>
        <dbReference type="ARBA" id="ARBA00022842"/>
    </source>
</evidence>
<evidence type="ECO:0000256" key="2">
    <source>
        <dbReference type="ARBA" id="ARBA00004997"/>
    </source>
</evidence>
<sequence length="342" mass="37897">MQVEKIQSSSELKGSLLDFDVVSERELKEKGFLGLRKTKLVCIIGPACSSLDELEKLAMAEGNQIQVVDHGSSSSVKAEEDSIWYFTTEKFKGSRPFTIQANFEGFSEELGTTCAASAWTPVYFCPRSKLSFWRDGKLLGSDYDLPTLSTKDWSDIVFAISEDIDFIAVSFVKDAMAIKVLAKIESLESLHRLEEIVEASDGIMIARGDLGVEIPLPSVQEDITYVCRHLNKPIIVASQLLESMVEYPTPTRAEVADVSEAVRQYADALMLSGESAIGSYGMKALSVLRTTSTRMEQSCREENRQTLLHQRKLGVSLPDQIAEQICNCAVEMGTSLFFPCEE</sequence>
<dbReference type="GO" id="GO:0000287">
    <property type="term" value="F:magnesium ion binding"/>
    <property type="evidence" value="ECO:0007669"/>
    <property type="project" value="InterPro"/>
</dbReference>
<dbReference type="InterPro" id="IPR001697">
    <property type="entry name" value="Pyr_Knase"/>
</dbReference>
<keyword evidence="8" id="KW-0418">Kinase</keyword>
<dbReference type="InterPro" id="IPR018209">
    <property type="entry name" value="Pyrv_Knase_AS"/>
</dbReference>
<comment type="cofactor">
    <cofactor evidence="1">
        <name>K(+)</name>
        <dbReference type="ChEBI" id="CHEBI:29103"/>
    </cofactor>
</comment>
<dbReference type="EC" id="2.7.1.40" evidence="4"/>
<dbReference type="InterPro" id="IPR015793">
    <property type="entry name" value="Pyrv_Knase_brl"/>
</dbReference>
<protein>
    <recommendedName>
        <fullName evidence="4">pyruvate kinase</fullName>
        <ecNumber evidence="4">2.7.1.40</ecNumber>
    </recommendedName>
</protein>
<comment type="pathway">
    <text evidence="2">Carbohydrate degradation; glycolysis; pyruvate from D-glyceraldehyde 3-phosphate: step 5/5.</text>
</comment>
<keyword evidence="7" id="KW-0547">Nucleotide-binding</keyword>
<dbReference type="AlphaFoldDB" id="A0A9Q1N4C9"/>
<evidence type="ECO:0000256" key="5">
    <source>
        <dbReference type="ARBA" id="ARBA00022679"/>
    </source>
</evidence>
<dbReference type="GO" id="GO:0005524">
    <property type="term" value="F:ATP binding"/>
    <property type="evidence" value="ECO:0007669"/>
    <property type="project" value="UniProtKB-KW"/>
</dbReference>
<evidence type="ECO:0000256" key="3">
    <source>
        <dbReference type="ARBA" id="ARBA00008663"/>
    </source>
</evidence>
<reference evidence="15" key="1">
    <citation type="journal article" date="2023" name="Proc. Natl. Acad. Sci. U.S.A.">
        <title>Genomic and structural basis for evolution of tropane alkaloid biosynthesis.</title>
        <authorList>
            <person name="Wanga Y.-J."/>
            <person name="Taina T."/>
            <person name="Yua J.-Y."/>
            <person name="Lia J."/>
            <person name="Xua B."/>
            <person name="Chenc J."/>
            <person name="D'Auriad J.C."/>
            <person name="Huanga J.-P."/>
            <person name="Huanga S.-X."/>
        </authorList>
    </citation>
    <scope>NUCLEOTIDE SEQUENCE [LARGE SCALE GENOMIC DNA]</scope>
    <source>
        <strain evidence="15">cv. KIB-2019</strain>
    </source>
</reference>
<evidence type="ECO:0000256" key="12">
    <source>
        <dbReference type="ARBA" id="ARBA00023317"/>
    </source>
</evidence>
<dbReference type="SUPFAM" id="SSF51621">
    <property type="entry name" value="Phosphoenolpyruvate/pyruvate domain"/>
    <property type="match status" value="1"/>
</dbReference>
<evidence type="ECO:0000256" key="6">
    <source>
        <dbReference type="ARBA" id="ARBA00022723"/>
    </source>
</evidence>
<evidence type="ECO:0000256" key="1">
    <source>
        <dbReference type="ARBA" id="ARBA00001958"/>
    </source>
</evidence>
<evidence type="ECO:0000256" key="9">
    <source>
        <dbReference type="ARBA" id="ARBA00022840"/>
    </source>
</evidence>
<keyword evidence="9" id="KW-0067">ATP-binding</keyword>
<proteinExistence type="inferred from homology"/>
<dbReference type="GO" id="GO:0016301">
    <property type="term" value="F:kinase activity"/>
    <property type="evidence" value="ECO:0007669"/>
    <property type="project" value="UniProtKB-KW"/>
</dbReference>
<evidence type="ECO:0000256" key="11">
    <source>
        <dbReference type="ARBA" id="ARBA00023152"/>
    </source>
</evidence>
<dbReference type="PANTHER" id="PTHR11817">
    <property type="entry name" value="PYRUVATE KINASE"/>
    <property type="match status" value="1"/>
</dbReference>
<gene>
    <name evidence="14" type="ORF">K7X08_008950</name>
</gene>
<evidence type="ECO:0000256" key="8">
    <source>
        <dbReference type="ARBA" id="ARBA00022777"/>
    </source>
</evidence>
<evidence type="ECO:0000313" key="15">
    <source>
        <dbReference type="Proteomes" id="UP001152561"/>
    </source>
</evidence>
<dbReference type="GO" id="GO:0030955">
    <property type="term" value="F:potassium ion binding"/>
    <property type="evidence" value="ECO:0007669"/>
    <property type="project" value="InterPro"/>
</dbReference>
<organism evidence="14 15">
    <name type="scientific">Anisodus acutangulus</name>
    <dbReference type="NCBI Taxonomy" id="402998"/>
    <lineage>
        <taxon>Eukaryota</taxon>
        <taxon>Viridiplantae</taxon>
        <taxon>Streptophyta</taxon>
        <taxon>Embryophyta</taxon>
        <taxon>Tracheophyta</taxon>
        <taxon>Spermatophyta</taxon>
        <taxon>Magnoliopsida</taxon>
        <taxon>eudicotyledons</taxon>
        <taxon>Gunneridae</taxon>
        <taxon>Pentapetalae</taxon>
        <taxon>asterids</taxon>
        <taxon>lamiids</taxon>
        <taxon>Solanales</taxon>
        <taxon>Solanaceae</taxon>
        <taxon>Solanoideae</taxon>
        <taxon>Hyoscyameae</taxon>
        <taxon>Anisodus</taxon>
    </lineage>
</organism>
<evidence type="ECO:0000256" key="4">
    <source>
        <dbReference type="ARBA" id="ARBA00012142"/>
    </source>
</evidence>
<name>A0A9Q1N4C9_9SOLA</name>